<comment type="caution">
    <text evidence="2">The sequence shown here is derived from an EMBL/GenBank/DDBJ whole genome shotgun (WGS) entry which is preliminary data.</text>
</comment>
<dbReference type="InterPro" id="IPR004291">
    <property type="entry name" value="Transposase_IS66_central"/>
</dbReference>
<organism evidence="2 3">
    <name type="scientific">Flavobacterium zhoui</name>
    <dbReference type="NCBI Taxonomy" id="3230414"/>
    <lineage>
        <taxon>Bacteria</taxon>
        <taxon>Pseudomonadati</taxon>
        <taxon>Bacteroidota</taxon>
        <taxon>Flavobacteriia</taxon>
        <taxon>Flavobacteriales</taxon>
        <taxon>Flavobacteriaceae</taxon>
        <taxon>Flavobacterium</taxon>
    </lineage>
</organism>
<evidence type="ECO:0000313" key="3">
    <source>
        <dbReference type="Proteomes" id="UP001600107"/>
    </source>
</evidence>
<accession>A0ABW6I6Q3</accession>
<proteinExistence type="predicted"/>
<evidence type="ECO:0000313" key="2">
    <source>
        <dbReference type="EMBL" id="MFE3871682.1"/>
    </source>
</evidence>
<feature type="domain" description="Transposase IS66 central" evidence="1">
    <location>
        <begin position="30"/>
        <end position="99"/>
    </location>
</feature>
<dbReference type="EMBL" id="JBHZPY010000008">
    <property type="protein sequence ID" value="MFE3871682.1"/>
    <property type="molecule type" value="Genomic_DNA"/>
</dbReference>
<dbReference type="PANTHER" id="PTHR33678:SF1">
    <property type="entry name" value="BLL1576 PROTEIN"/>
    <property type="match status" value="1"/>
</dbReference>
<gene>
    <name evidence="2" type="ORF">ACFX5F_10650</name>
</gene>
<dbReference type="Proteomes" id="UP001600107">
    <property type="component" value="Unassembled WGS sequence"/>
</dbReference>
<protein>
    <submittedName>
        <fullName evidence="2">Transposase</fullName>
    </submittedName>
</protein>
<sequence length="131" mass="15164">MYAALELKKNLNQEQYNKPILERDKIRISLEALLENPLPENQKKLRAFHKPMIKHKEYILTFLEHFQVPADNNASERAIRNVKVKQKVSGQFKTENGAQIYAVIRSVTDTCIKNDQNILDAFKTIAVLQAE</sequence>
<dbReference type="RefSeq" id="WP_379852025.1">
    <property type="nucleotide sequence ID" value="NZ_JBHZPY010000008.1"/>
</dbReference>
<dbReference type="Pfam" id="PF03050">
    <property type="entry name" value="DDE_Tnp_IS66"/>
    <property type="match status" value="1"/>
</dbReference>
<name>A0ABW6I6Q3_9FLAO</name>
<keyword evidence="3" id="KW-1185">Reference proteome</keyword>
<evidence type="ECO:0000259" key="1">
    <source>
        <dbReference type="Pfam" id="PF03050"/>
    </source>
</evidence>
<reference evidence="2 3" key="1">
    <citation type="submission" date="2024-06" db="EMBL/GenBank/DDBJ databases">
        <title>Flavobacterium spp. isolated from glacier.</title>
        <authorList>
            <person name="Han D."/>
        </authorList>
    </citation>
    <scope>NUCLEOTIDE SEQUENCE [LARGE SCALE GENOMIC DNA]</scope>
    <source>
        <strain evidence="2 3">ZS1P70</strain>
    </source>
</reference>
<dbReference type="InterPro" id="IPR052344">
    <property type="entry name" value="Transposase-related"/>
</dbReference>
<dbReference type="PANTHER" id="PTHR33678">
    <property type="entry name" value="BLL1576 PROTEIN"/>
    <property type="match status" value="1"/>
</dbReference>